<evidence type="ECO:0000313" key="3">
    <source>
        <dbReference type="Proteomes" id="UP001295444"/>
    </source>
</evidence>
<sequence>MATQRPTTGASTHTAGRQHDNLRHLTSPLGTVAVEPSLQHKVGLSVLHIQGLDLVPTKAFLTHEPLEDVPRTTTPLLSAVHQPGIPLQAKIGIRTEGTS</sequence>
<gene>
    <name evidence="2" type="ORF">PECUL_23A019306</name>
</gene>
<proteinExistence type="predicted"/>
<accession>A0AAD1TMP7</accession>
<organism evidence="2 3">
    <name type="scientific">Pelobates cultripes</name>
    <name type="common">Western spadefoot toad</name>
    <dbReference type="NCBI Taxonomy" id="61616"/>
    <lineage>
        <taxon>Eukaryota</taxon>
        <taxon>Metazoa</taxon>
        <taxon>Chordata</taxon>
        <taxon>Craniata</taxon>
        <taxon>Vertebrata</taxon>
        <taxon>Euteleostomi</taxon>
        <taxon>Amphibia</taxon>
        <taxon>Batrachia</taxon>
        <taxon>Anura</taxon>
        <taxon>Pelobatoidea</taxon>
        <taxon>Pelobatidae</taxon>
        <taxon>Pelobates</taxon>
    </lineage>
</organism>
<evidence type="ECO:0000256" key="1">
    <source>
        <dbReference type="SAM" id="MobiDB-lite"/>
    </source>
</evidence>
<comment type="caution">
    <text evidence="2">The sequence shown here is derived from an EMBL/GenBank/DDBJ whole genome shotgun (WGS) entry which is preliminary data.</text>
</comment>
<name>A0AAD1TMP7_PELCU</name>
<evidence type="ECO:0000313" key="2">
    <source>
        <dbReference type="EMBL" id="CAH2330008.1"/>
    </source>
</evidence>
<feature type="compositionally biased region" description="Polar residues" evidence="1">
    <location>
        <begin position="1"/>
        <end position="15"/>
    </location>
</feature>
<protein>
    <submittedName>
        <fullName evidence="2">Uncharacterized protein</fullName>
    </submittedName>
</protein>
<dbReference type="Proteomes" id="UP001295444">
    <property type="component" value="Unassembled WGS sequence"/>
</dbReference>
<keyword evidence="3" id="KW-1185">Reference proteome</keyword>
<feature type="non-terminal residue" evidence="2">
    <location>
        <position position="99"/>
    </location>
</feature>
<dbReference type="AlphaFoldDB" id="A0AAD1TMP7"/>
<reference evidence="2" key="1">
    <citation type="submission" date="2022-03" db="EMBL/GenBank/DDBJ databases">
        <authorList>
            <person name="Alioto T."/>
            <person name="Alioto T."/>
            <person name="Gomez Garrido J."/>
        </authorList>
    </citation>
    <scope>NUCLEOTIDE SEQUENCE</scope>
</reference>
<feature type="region of interest" description="Disordered" evidence="1">
    <location>
        <begin position="1"/>
        <end position="27"/>
    </location>
</feature>
<dbReference type="EMBL" id="CAKOES020000161">
    <property type="protein sequence ID" value="CAH2330008.1"/>
    <property type="molecule type" value="Genomic_DNA"/>
</dbReference>